<proteinExistence type="predicted"/>
<accession>A0A2G5EW49</accession>
<dbReference type="AlphaFoldDB" id="A0A2G5EW49"/>
<sequence length="84" mass="10069">MVEQQILIQYPMYHSLSVHRKPLVENWTCDVGYNSVIVICRVTTLANNQSIRRSHEIDFRFSIVYRVNEMRMVICKGFYYYIST</sequence>
<dbReference type="EMBL" id="KZ305021">
    <property type="protein sequence ID" value="PIA59968.1"/>
    <property type="molecule type" value="Genomic_DNA"/>
</dbReference>
<name>A0A2G5EW49_AQUCA</name>
<keyword evidence="2" id="KW-1185">Reference proteome</keyword>
<dbReference type="Proteomes" id="UP000230069">
    <property type="component" value="Unassembled WGS sequence"/>
</dbReference>
<gene>
    <name evidence="1" type="ORF">AQUCO_00400684v1</name>
</gene>
<dbReference type="InParanoid" id="A0A2G5EW49"/>
<evidence type="ECO:0000313" key="1">
    <source>
        <dbReference type="EMBL" id="PIA59968.1"/>
    </source>
</evidence>
<organism evidence="1 2">
    <name type="scientific">Aquilegia coerulea</name>
    <name type="common">Rocky mountain columbine</name>
    <dbReference type="NCBI Taxonomy" id="218851"/>
    <lineage>
        <taxon>Eukaryota</taxon>
        <taxon>Viridiplantae</taxon>
        <taxon>Streptophyta</taxon>
        <taxon>Embryophyta</taxon>
        <taxon>Tracheophyta</taxon>
        <taxon>Spermatophyta</taxon>
        <taxon>Magnoliopsida</taxon>
        <taxon>Ranunculales</taxon>
        <taxon>Ranunculaceae</taxon>
        <taxon>Thalictroideae</taxon>
        <taxon>Aquilegia</taxon>
    </lineage>
</organism>
<protein>
    <submittedName>
        <fullName evidence="1">Uncharacterized protein</fullName>
    </submittedName>
</protein>
<reference evidence="1 2" key="1">
    <citation type="submission" date="2017-09" db="EMBL/GenBank/DDBJ databases">
        <title>WGS assembly of Aquilegia coerulea Goldsmith.</title>
        <authorList>
            <person name="Hodges S."/>
            <person name="Kramer E."/>
            <person name="Nordborg M."/>
            <person name="Tomkins J."/>
            <person name="Borevitz J."/>
            <person name="Derieg N."/>
            <person name="Yan J."/>
            <person name="Mihaltcheva S."/>
            <person name="Hayes R.D."/>
            <person name="Rokhsar D."/>
        </authorList>
    </citation>
    <scope>NUCLEOTIDE SEQUENCE [LARGE SCALE GENOMIC DNA]</scope>
    <source>
        <strain evidence="2">cv. Goldsmith</strain>
    </source>
</reference>
<evidence type="ECO:0000313" key="2">
    <source>
        <dbReference type="Proteomes" id="UP000230069"/>
    </source>
</evidence>